<sequence>MPGALKLIIPEGRTLKDVIRIAGVELDGHKPIIIELRKVPGVNWRFANAVCNVLKINKWQALGSLTDEELEKLEDCLKRPHNYGIPSWMLNRRRDPKDGQDKHLVGPDWEIQVKMDIKREIELNTWKGNRHMYQLPVRGQRTRSHHRKGSTVGVVKNKELRAQQKSENKE</sequence>
<dbReference type="AlphaFoldDB" id="A0A2T9WT82"/>
<organism evidence="7 8">
    <name type="scientific">Nanobsidianus stetteri</name>
    <dbReference type="NCBI Taxonomy" id="1294122"/>
    <lineage>
        <taxon>Archaea</taxon>
        <taxon>Nanobdellota</taxon>
        <taxon>Candidatus Nanoarchaeia</taxon>
        <taxon>Nanoarchaeales</taxon>
        <taxon>Nanopusillaceae</taxon>
        <taxon>Candidatus Nanobsidianus</taxon>
    </lineage>
</organism>
<evidence type="ECO:0000256" key="4">
    <source>
        <dbReference type="HAMAP-Rule" id="MF_01315"/>
    </source>
</evidence>
<evidence type="ECO:0000256" key="2">
    <source>
        <dbReference type="ARBA" id="ARBA00022980"/>
    </source>
</evidence>
<keyword evidence="2 4" id="KW-0689">Ribosomal protein</keyword>
<dbReference type="SUPFAM" id="SSF46946">
    <property type="entry name" value="S13-like H2TH domain"/>
    <property type="match status" value="1"/>
</dbReference>
<evidence type="ECO:0000256" key="6">
    <source>
        <dbReference type="SAM" id="MobiDB-lite"/>
    </source>
</evidence>
<comment type="similarity">
    <text evidence="1 4 5">Belongs to the universal ribosomal protein uS13 family.</text>
</comment>
<feature type="compositionally biased region" description="Basic residues" evidence="6">
    <location>
        <begin position="140"/>
        <end position="149"/>
    </location>
</feature>
<dbReference type="EMBL" id="QEFH01000012">
    <property type="protein sequence ID" value="PVU71035.1"/>
    <property type="molecule type" value="Genomic_DNA"/>
</dbReference>
<dbReference type="Gene3D" id="1.10.8.50">
    <property type="match status" value="1"/>
</dbReference>
<comment type="function">
    <text evidence="4">Located at the top of the head of the 30S subunit, it contacts several helices of the 16S rRNA. In the 70S ribosome it contacts the 23S rRNA (bridge B1a) and protein L5 of the 50S subunit (bridge B1b), connecting the 2 subunits; these bridges are implicated in subunit movement.</text>
</comment>
<feature type="region of interest" description="Disordered" evidence="6">
    <location>
        <begin position="137"/>
        <end position="170"/>
    </location>
</feature>
<dbReference type="HAMAP" id="MF_01315">
    <property type="entry name" value="Ribosomal_uS13"/>
    <property type="match status" value="1"/>
</dbReference>
<reference evidence="7 8" key="1">
    <citation type="journal article" date="2015" name="Appl. Environ. Microbiol.">
        <title>Nanoarchaeota, Their Sulfolobales Host, and Nanoarchaeota Virus Distribution across Yellowstone National Park Hot Springs.</title>
        <authorList>
            <person name="Munson-McGee J.H."/>
            <person name="Field E.K."/>
            <person name="Bateson M."/>
            <person name="Rooney C."/>
            <person name="Stepanauskas R."/>
            <person name="Young M.J."/>
        </authorList>
    </citation>
    <scope>NUCLEOTIDE SEQUENCE [LARGE SCALE GENOMIC DNA]</scope>
    <source>
        <strain evidence="7">SCGC AB-777_O03</strain>
    </source>
</reference>
<evidence type="ECO:0000256" key="5">
    <source>
        <dbReference type="RuleBase" id="RU003830"/>
    </source>
</evidence>
<name>A0A2T9WT82_NANST</name>
<dbReference type="GO" id="GO:0015935">
    <property type="term" value="C:small ribosomal subunit"/>
    <property type="evidence" value="ECO:0007669"/>
    <property type="project" value="TreeGrafter"/>
</dbReference>
<dbReference type="GO" id="GO:0005829">
    <property type="term" value="C:cytosol"/>
    <property type="evidence" value="ECO:0007669"/>
    <property type="project" value="TreeGrafter"/>
</dbReference>
<proteinExistence type="inferred from homology"/>
<keyword evidence="3 4" id="KW-0687">Ribonucleoprotein</keyword>
<protein>
    <recommendedName>
        <fullName evidence="4">Small ribosomal subunit protein uS13</fullName>
    </recommendedName>
</protein>
<dbReference type="PROSITE" id="PS50159">
    <property type="entry name" value="RIBOSOMAL_S13_2"/>
    <property type="match status" value="1"/>
</dbReference>
<dbReference type="PANTHER" id="PTHR10871:SF3">
    <property type="entry name" value="SMALL RIBOSOMAL SUBUNIT PROTEIN US13"/>
    <property type="match status" value="1"/>
</dbReference>
<dbReference type="GO" id="GO:0006412">
    <property type="term" value="P:translation"/>
    <property type="evidence" value="ECO:0007669"/>
    <property type="project" value="UniProtKB-UniRule"/>
</dbReference>
<dbReference type="Gene3D" id="4.10.910.10">
    <property type="entry name" value="30s ribosomal protein s13, domain 2"/>
    <property type="match status" value="1"/>
</dbReference>
<dbReference type="PIRSF" id="PIRSF002134">
    <property type="entry name" value="Ribosomal_S13"/>
    <property type="match status" value="1"/>
</dbReference>
<keyword evidence="4" id="KW-0699">rRNA-binding</keyword>
<dbReference type="GO" id="GO:0003735">
    <property type="term" value="F:structural constituent of ribosome"/>
    <property type="evidence" value="ECO:0007669"/>
    <property type="project" value="InterPro"/>
</dbReference>
<dbReference type="GO" id="GO:0019843">
    <property type="term" value="F:rRNA binding"/>
    <property type="evidence" value="ECO:0007669"/>
    <property type="project" value="UniProtKB-UniRule"/>
</dbReference>
<dbReference type="Pfam" id="PF00416">
    <property type="entry name" value="Ribosomal_S13"/>
    <property type="match status" value="1"/>
</dbReference>
<evidence type="ECO:0000256" key="1">
    <source>
        <dbReference type="ARBA" id="ARBA00008080"/>
    </source>
</evidence>
<evidence type="ECO:0000313" key="8">
    <source>
        <dbReference type="Proteomes" id="UP000245908"/>
    </source>
</evidence>
<dbReference type="NCBIfam" id="NF003140">
    <property type="entry name" value="PRK04053.1"/>
    <property type="match status" value="1"/>
</dbReference>
<comment type="subunit">
    <text evidence="4">Part of the 30S ribosomal subunit. Forms a loose heterodimer with protein S19. Forms two bridges to the 50S subunit in the 70S ribosome.</text>
</comment>
<dbReference type="InterPro" id="IPR001892">
    <property type="entry name" value="Ribosomal_uS13"/>
</dbReference>
<evidence type="ECO:0000313" key="7">
    <source>
        <dbReference type="EMBL" id="PVU71035.1"/>
    </source>
</evidence>
<feature type="compositionally biased region" description="Basic and acidic residues" evidence="6">
    <location>
        <begin position="156"/>
        <end position="170"/>
    </location>
</feature>
<dbReference type="InterPro" id="IPR010979">
    <property type="entry name" value="Ribosomal_uS13-like_H2TH"/>
</dbReference>
<dbReference type="InterPro" id="IPR027437">
    <property type="entry name" value="Rbsml_uS13_C"/>
</dbReference>
<gene>
    <name evidence="4" type="primary">rps13</name>
    <name evidence="7" type="ORF">DDW05_01900</name>
</gene>
<dbReference type="PANTHER" id="PTHR10871">
    <property type="entry name" value="30S RIBOSOMAL PROTEIN S13/40S RIBOSOMAL PROTEIN S18"/>
    <property type="match status" value="1"/>
</dbReference>
<evidence type="ECO:0000256" key="3">
    <source>
        <dbReference type="ARBA" id="ARBA00023274"/>
    </source>
</evidence>
<accession>A0A2T9WT82</accession>
<keyword evidence="4" id="KW-0694">RNA-binding</keyword>
<dbReference type="Proteomes" id="UP000245908">
    <property type="component" value="Unassembled WGS sequence"/>
</dbReference>
<comment type="caution">
    <text evidence="7">The sequence shown here is derived from an EMBL/GenBank/DDBJ whole genome shotgun (WGS) entry which is preliminary data.</text>
</comment>